<feature type="domain" description="Thrombospondin-like N-terminal" evidence="4">
    <location>
        <begin position="32"/>
        <end position="224"/>
    </location>
</feature>
<sequence>MNYEVRFRDTVPPEQLNSLSENNGPCADYKPGEDDLQAFDFIRKFRLDVLETQYPGVTRVRGSNRMQTAYRLDRDADLTLPTRDIFPLGLPEQFSFICTFRTRKLAKSPWHIIRISDIQNKPQFLVTLNPRKETVEFSITNFEGRLQTLVFNKAQVFDKNWHKIHFGVYREQVVLYVDCEQTTAELLEPRGPIDVNGDITISKMAGSRNTVPIDLQWMVLSCDPSRPERESCDELPGLPGLIGPIGPIGEPGIPGFPGLKGATGPPGRPQDLKDHLVQGVHLASLVPGVLQEKQGRQARKEREGMLVCQALKESVERMGCQDCLVCRDQKGPGVCQGKEGVAGEERAHLGHLACLGLLEFRACQGLQDLRGHQVGGVYLGSQGPQDFLDEMAAMEKEASREKEESLGLQASEDFQACHYLTTLYQLRGYLASMRLVIGPPGPAGLPGTQVGGENVPGPPGSPGLPGEPGVVGLPGPKGSKGAQGDQGETGPRGDKGDRGPPGQPGVDGARGSPGRDGAPGPLGLKGEQGFPGPVGLQGQAGLVGLPQESLGVLVPLARKESQAQLESQDCQEPLLPQGIQVLSGLLDLLAPRVKTDRRVQWVNVGKQDLLDYLVHLGCQAERVCRAKRVNRAPLDLRVSLVHEVLKDQRVSPGALGRQDSLACQELKETEETTESRAP</sequence>
<evidence type="ECO:0000313" key="6">
    <source>
        <dbReference type="Proteomes" id="UP001148838"/>
    </source>
</evidence>
<keyword evidence="2" id="KW-0677">Repeat</keyword>
<evidence type="ECO:0000256" key="3">
    <source>
        <dbReference type="SAM" id="MobiDB-lite"/>
    </source>
</evidence>
<dbReference type="InterPro" id="IPR008160">
    <property type="entry name" value="Collagen"/>
</dbReference>
<evidence type="ECO:0000256" key="2">
    <source>
        <dbReference type="ARBA" id="ARBA00022737"/>
    </source>
</evidence>
<evidence type="ECO:0000256" key="1">
    <source>
        <dbReference type="ARBA" id="ARBA00022525"/>
    </source>
</evidence>
<dbReference type="PANTHER" id="PTHR24023">
    <property type="entry name" value="COLLAGEN ALPHA"/>
    <property type="match status" value="1"/>
</dbReference>
<reference evidence="5 6" key="1">
    <citation type="journal article" date="2022" name="Allergy">
        <title>Genome assembly and annotation of Periplaneta americana reveal a comprehensive cockroach allergen profile.</title>
        <authorList>
            <person name="Wang L."/>
            <person name="Xiong Q."/>
            <person name="Saelim N."/>
            <person name="Wang L."/>
            <person name="Nong W."/>
            <person name="Wan A.T."/>
            <person name="Shi M."/>
            <person name="Liu X."/>
            <person name="Cao Q."/>
            <person name="Hui J.H.L."/>
            <person name="Sookrung N."/>
            <person name="Leung T.F."/>
            <person name="Tungtrongchitr A."/>
            <person name="Tsui S.K.W."/>
        </authorList>
    </citation>
    <scope>NUCLEOTIDE SEQUENCE [LARGE SCALE GENOMIC DNA]</scope>
    <source>
        <strain evidence="5">PWHHKU_190912</strain>
    </source>
</reference>
<proteinExistence type="predicted"/>
<accession>A0ABQ8S2W7</accession>
<feature type="compositionally biased region" description="Low complexity" evidence="3">
    <location>
        <begin position="467"/>
        <end position="480"/>
    </location>
</feature>
<gene>
    <name evidence="5" type="ORF">ANN_24238</name>
</gene>
<dbReference type="Proteomes" id="UP001148838">
    <property type="component" value="Unassembled WGS sequence"/>
</dbReference>
<keyword evidence="6" id="KW-1185">Reference proteome</keyword>
<dbReference type="InterPro" id="IPR013320">
    <property type="entry name" value="ConA-like_dom_sf"/>
</dbReference>
<name>A0ABQ8S2W7_PERAM</name>
<dbReference type="PANTHER" id="PTHR24023:SF1082">
    <property type="entry name" value="COLLAGEN TRIPLE HELIX REPEAT"/>
    <property type="match status" value="1"/>
</dbReference>
<dbReference type="SUPFAM" id="SSF49899">
    <property type="entry name" value="Concanavalin A-like lectins/glucanases"/>
    <property type="match status" value="1"/>
</dbReference>
<dbReference type="EMBL" id="JAJSOF020000037">
    <property type="protein sequence ID" value="KAJ4428222.1"/>
    <property type="molecule type" value="Genomic_DNA"/>
</dbReference>
<dbReference type="SMART" id="SM00210">
    <property type="entry name" value="TSPN"/>
    <property type="match status" value="1"/>
</dbReference>
<dbReference type="Gene3D" id="2.60.120.200">
    <property type="match status" value="1"/>
</dbReference>
<keyword evidence="1" id="KW-0964">Secreted</keyword>
<comment type="caution">
    <text evidence="5">The sequence shown here is derived from an EMBL/GenBank/DDBJ whole genome shotgun (WGS) entry which is preliminary data.</text>
</comment>
<evidence type="ECO:0000259" key="4">
    <source>
        <dbReference type="SMART" id="SM00210"/>
    </source>
</evidence>
<dbReference type="InterPro" id="IPR050149">
    <property type="entry name" value="Collagen_superfamily"/>
</dbReference>
<evidence type="ECO:0000313" key="5">
    <source>
        <dbReference type="EMBL" id="KAJ4428222.1"/>
    </source>
</evidence>
<dbReference type="Pfam" id="PF01391">
    <property type="entry name" value="Collagen"/>
    <property type="match status" value="1"/>
</dbReference>
<organism evidence="5 6">
    <name type="scientific">Periplaneta americana</name>
    <name type="common">American cockroach</name>
    <name type="synonym">Blatta americana</name>
    <dbReference type="NCBI Taxonomy" id="6978"/>
    <lineage>
        <taxon>Eukaryota</taxon>
        <taxon>Metazoa</taxon>
        <taxon>Ecdysozoa</taxon>
        <taxon>Arthropoda</taxon>
        <taxon>Hexapoda</taxon>
        <taxon>Insecta</taxon>
        <taxon>Pterygota</taxon>
        <taxon>Neoptera</taxon>
        <taxon>Polyneoptera</taxon>
        <taxon>Dictyoptera</taxon>
        <taxon>Blattodea</taxon>
        <taxon>Blattoidea</taxon>
        <taxon>Blattidae</taxon>
        <taxon>Blattinae</taxon>
        <taxon>Periplaneta</taxon>
    </lineage>
</organism>
<protein>
    <recommendedName>
        <fullName evidence="4">Thrombospondin-like N-terminal domain-containing protein</fullName>
    </recommendedName>
</protein>
<feature type="region of interest" description="Disordered" evidence="3">
    <location>
        <begin position="444"/>
        <end position="533"/>
    </location>
</feature>
<dbReference type="InterPro" id="IPR048287">
    <property type="entry name" value="TSPN-like_N"/>
</dbReference>